<dbReference type="PANTHER" id="PTHR47723">
    <property type="entry name" value="OS05G0353850 PROTEIN"/>
    <property type="match status" value="1"/>
</dbReference>
<dbReference type="SUPFAM" id="SSF53098">
    <property type="entry name" value="Ribonuclease H-like"/>
    <property type="match status" value="1"/>
</dbReference>
<dbReference type="Proteomes" id="UP000541444">
    <property type="component" value="Unassembled WGS sequence"/>
</dbReference>
<dbReference type="InterPro" id="IPR036397">
    <property type="entry name" value="RNaseH_sf"/>
</dbReference>
<comment type="caution">
    <text evidence="3">The sequence shown here is derived from an EMBL/GenBank/DDBJ whole genome shotgun (WGS) entry which is preliminary data.</text>
</comment>
<sequence>MRGMLETVMANTSWVVGKDDLSFWHDNWTGKGPLRDLYPDDIEQNIKINEVINNSGTWYWEKLHYEVHDHWKIILQNKFQLREELDKAIWDPARNGDFSIKSSWEFWRTADQETERLQWIWHKVVPTKIQVFYWKMWKNIIPVDGVVSKLVCLPSKCSCFIDSKCEDSDHLFVRGELATHIWSHFSRFCGVKMVANQTYWARQGTWFKAANKSTQMGVARGILPGLICWEIWKARCKFRYEETEIRHDLLIREITSCVQDCLKNVTLNVDKNFSDTISIQLLQLHTITVLVRKTIVVRWCKPPVGFFKLNTNGSIADNLCGAGGIVRNSRGVMVFAFSAALVPGTNTTAELYVLLLGLQHCQHNIWFPLLVEVDSEVVANWYNKHNKVPSRLRGM</sequence>
<dbReference type="InterPro" id="IPR044730">
    <property type="entry name" value="RNase_H-like_dom_plant"/>
</dbReference>
<dbReference type="GO" id="GO:0004523">
    <property type="term" value="F:RNA-DNA hybrid ribonuclease activity"/>
    <property type="evidence" value="ECO:0007669"/>
    <property type="project" value="InterPro"/>
</dbReference>
<protein>
    <recommendedName>
        <fullName evidence="5">RNase H type-1 domain-containing protein</fullName>
    </recommendedName>
</protein>
<dbReference type="Pfam" id="PF13966">
    <property type="entry name" value="zf-RVT"/>
    <property type="match status" value="1"/>
</dbReference>
<dbReference type="AlphaFoldDB" id="A0A7J7LK85"/>
<keyword evidence="4" id="KW-1185">Reference proteome</keyword>
<dbReference type="EMBL" id="JACGCM010002221">
    <property type="protein sequence ID" value="KAF6143066.1"/>
    <property type="molecule type" value="Genomic_DNA"/>
</dbReference>
<dbReference type="PANTHER" id="PTHR47723:SF19">
    <property type="entry name" value="POLYNUCLEOTIDYL TRANSFERASE, RIBONUCLEASE H-LIKE SUPERFAMILY PROTEIN"/>
    <property type="match status" value="1"/>
</dbReference>
<name>A0A7J7LK85_9MAGN</name>
<reference evidence="3 4" key="1">
    <citation type="journal article" date="2020" name="IScience">
        <title>Genome Sequencing of the Endangered Kingdonia uniflora (Circaeasteraceae, Ranunculales) Reveals Potential Mechanisms of Evolutionary Specialization.</title>
        <authorList>
            <person name="Sun Y."/>
            <person name="Deng T."/>
            <person name="Zhang A."/>
            <person name="Moore M.J."/>
            <person name="Landis J.B."/>
            <person name="Lin N."/>
            <person name="Zhang H."/>
            <person name="Zhang X."/>
            <person name="Huang J."/>
            <person name="Zhang X."/>
            <person name="Sun H."/>
            <person name="Wang H."/>
        </authorList>
    </citation>
    <scope>NUCLEOTIDE SEQUENCE [LARGE SCALE GENOMIC DNA]</scope>
    <source>
        <strain evidence="3">TB1705</strain>
        <tissue evidence="3">Leaf</tissue>
    </source>
</reference>
<gene>
    <name evidence="3" type="ORF">GIB67_041134</name>
</gene>
<dbReference type="Gene3D" id="3.30.420.10">
    <property type="entry name" value="Ribonuclease H-like superfamily/Ribonuclease H"/>
    <property type="match status" value="1"/>
</dbReference>
<evidence type="ECO:0008006" key="5">
    <source>
        <dbReference type="Google" id="ProtNLM"/>
    </source>
</evidence>
<evidence type="ECO:0000259" key="2">
    <source>
        <dbReference type="Pfam" id="PF13966"/>
    </source>
</evidence>
<dbReference type="InterPro" id="IPR002156">
    <property type="entry name" value="RNaseH_domain"/>
</dbReference>
<feature type="domain" description="Reverse transcriptase zinc-binding" evidence="2">
    <location>
        <begin position="98"/>
        <end position="182"/>
    </location>
</feature>
<dbReference type="CDD" id="cd06222">
    <property type="entry name" value="RNase_H_like"/>
    <property type="match status" value="1"/>
</dbReference>
<dbReference type="Pfam" id="PF13456">
    <property type="entry name" value="RVT_3"/>
    <property type="match status" value="1"/>
</dbReference>
<dbReference type="InterPro" id="IPR053151">
    <property type="entry name" value="RNase_H-like"/>
</dbReference>
<evidence type="ECO:0000259" key="1">
    <source>
        <dbReference type="Pfam" id="PF13456"/>
    </source>
</evidence>
<dbReference type="GO" id="GO:0003676">
    <property type="term" value="F:nucleic acid binding"/>
    <property type="evidence" value="ECO:0007669"/>
    <property type="project" value="InterPro"/>
</dbReference>
<accession>A0A7J7LK85</accession>
<evidence type="ECO:0000313" key="4">
    <source>
        <dbReference type="Proteomes" id="UP000541444"/>
    </source>
</evidence>
<dbReference type="InterPro" id="IPR012337">
    <property type="entry name" value="RNaseH-like_sf"/>
</dbReference>
<feature type="domain" description="RNase H type-1" evidence="1">
    <location>
        <begin position="311"/>
        <end position="387"/>
    </location>
</feature>
<evidence type="ECO:0000313" key="3">
    <source>
        <dbReference type="EMBL" id="KAF6143066.1"/>
    </source>
</evidence>
<dbReference type="InterPro" id="IPR026960">
    <property type="entry name" value="RVT-Znf"/>
</dbReference>
<proteinExistence type="predicted"/>
<organism evidence="3 4">
    <name type="scientific">Kingdonia uniflora</name>
    <dbReference type="NCBI Taxonomy" id="39325"/>
    <lineage>
        <taxon>Eukaryota</taxon>
        <taxon>Viridiplantae</taxon>
        <taxon>Streptophyta</taxon>
        <taxon>Embryophyta</taxon>
        <taxon>Tracheophyta</taxon>
        <taxon>Spermatophyta</taxon>
        <taxon>Magnoliopsida</taxon>
        <taxon>Ranunculales</taxon>
        <taxon>Circaeasteraceae</taxon>
        <taxon>Kingdonia</taxon>
    </lineage>
</organism>
<dbReference type="OrthoDB" id="1306280at2759"/>